<dbReference type="InterPro" id="IPR016444">
    <property type="entry name" value="Synaptobrevin/VAMP"/>
</dbReference>
<dbReference type="eggNOG" id="KOG0860">
    <property type="taxonomic scope" value="Eukaryota"/>
</dbReference>
<name>T1G0K1_HELRO</name>
<evidence type="ECO:0000256" key="1">
    <source>
        <dbReference type="PROSITE-ProRule" id="PRU00290"/>
    </source>
</evidence>
<dbReference type="InterPro" id="IPR042855">
    <property type="entry name" value="V_SNARE_CC"/>
</dbReference>
<reference evidence="6" key="1">
    <citation type="submission" date="2012-12" db="EMBL/GenBank/DDBJ databases">
        <authorList>
            <person name="Hellsten U."/>
            <person name="Grimwood J."/>
            <person name="Chapman J.A."/>
            <person name="Shapiro H."/>
            <person name="Aerts A."/>
            <person name="Otillar R.P."/>
            <person name="Terry A.Y."/>
            <person name="Boore J.L."/>
            <person name="Simakov O."/>
            <person name="Marletaz F."/>
            <person name="Cho S.-J."/>
            <person name="Edsinger-Gonzales E."/>
            <person name="Havlak P."/>
            <person name="Kuo D.-H."/>
            <person name="Larsson T."/>
            <person name="Lv J."/>
            <person name="Arendt D."/>
            <person name="Savage R."/>
            <person name="Osoegawa K."/>
            <person name="de Jong P."/>
            <person name="Lindberg D.R."/>
            <person name="Seaver E.C."/>
            <person name="Weisblat D.A."/>
            <person name="Putnam N.H."/>
            <person name="Grigoriev I.V."/>
            <person name="Rokhsar D.S."/>
        </authorList>
    </citation>
    <scope>NUCLEOTIDE SEQUENCE</scope>
</reference>
<keyword evidence="2" id="KW-1133">Transmembrane helix</keyword>
<accession>T1G0K1</accession>
<dbReference type="OMA" id="EVEQKMW"/>
<dbReference type="STRING" id="6412.T1G0K1"/>
<evidence type="ECO:0000313" key="6">
    <source>
        <dbReference type="Proteomes" id="UP000015101"/>
    </source>
</evidence>
<dbReference type="CTD" id="20214599"/>
<organism evidence="5 6">
    <name type="scientific">Helobdella robusta</name>
    <name type="common">Californian leech</name>
    <dbReference type="NCBI Taxonomy" id="6412"/>
    <lineage>
        <taxon>Eukaryota</taxon>
        <taxon>Metazoa</taxon>
        <taxon>Spiralia</taxon>
        <taxon>Lophotrochozoa</taxon>
        <taxon>Annelida</taxon>
        <taxon>Clitellata</taxon>
        <taxon>Hirudinea</taxon>
        <taxon>Rhynchobdellida</taxon>
        <taxon>Glossiphoniidae</taxon>
        <taxon>Helobdella</taxon>
    </lineage>
</organism>
<gene>
    <name evidence="5" type="primary">20214599</name>
    <name evidence="4" type="ORF">HELRODRAFT_71353</name>
</gene>
<dbReference type="Gene3D" id="1.20.5.110">
    <property type="match status" value="1"/>
</dbReference>
<dbReference type="Pfam" id="PF00957">
    <property type="entry name" value="Synaptobrevin"/>
    <property type="match status" value="1"/>
</dbReference>
<dbReference type="GO" id="GO:0031201">
    <property type="term" value="C:SNARE complex"/>
    <property type="evidence" value="ECO:0000318"/>
    <property type="project" value="GO_Central"/>
</dbReference>
<dbReference type="Proteomes" id="UP000015101">
    <property type="component" value="Unassembled WGS sequence"/>
</dbReference>
<proteinExistence type="predicted"/>
<keyword evidence="2" id="KW-0812">Transmembrane</keyword>
<dbReference type="InParanoid" id="T1G0K1"/>
<reference evidence="4 6" key="2">
    <citation type="journal article" date="2013" name="Nature">
        <title>Insights into bilaterian evolution from three spiralian genomes.</title>
        <authorList>
            <person name="Simakov O."/>
            <person name="Marletaz F."/>
            <person name="Cho S.J."/>
            <person name="Edsinger-Gonzales E."/>
            <person name="Havlak P."/>
            <person name="Hellsten U."/>
            <person name="Kuo D.H."/>
            <person name="Larsson T."/>
            <person name="Lv J."/>
            <person name="Arendt D."/>
            <person name="Savage R."/>
            <person name="Osoegawa K."/>
            <person name="de Jong P."/>
            <person name="Grimwood J."/>
            <person name="Chapman J.A."/>
            <person name="Shapiro H."/>
            <person name="Aerts A."/>
            <person name="Otillar R.P."/>
            <person name="Terry A.Y."/>
            <person name="Boore J.L."/>
            <person name="Grigoriev I.V."/>
            <person name="Lindberg D.R."/>
            <person name="Seaver E.C."/>
            <person name="Weisblat D.A."/>
            <person name="Putnam N.H."/>
            <person name="Rokhsar D.S."/>
        </authorList>
    </citation>
    <scope>NUCLEOTIDE SEQUENCE</scope>
</reference>
<evidence type="ECO:0000313" key="5">
    <source>
        <dbReference type="EnsemblMetazoa" id="HelroP71353"/>
    </source>
</evidence>
<dbReference type="GO" id="GO:0005886">
    <property type="term" value="C:plasma membrane"/>
    <property type="evidence" value="ECO:0000318"/>
    <property type="project" value="GO_Central"/>
</dbReference>
<protein>
    <recommendedName>
        <fullName evidence="3">V-SNARE coiled-coil homology domain-containing protein</fullName>
    </recommendedName>
</protein>
<dbReference type="EMBL" id="AMQM01002619">
    <property type="status" value="NOT_ANNOTATED_CDS"/>
    <property type="molecule type" value="Genomic_DNA"/>
</dbReference>
<evidence type="ECO:0000256" key="2">
    <source>
        <dbReference type="SAM" id="Phobius"/>
    </source>
</evidence>
<dbReference type="PIRSF" id="PIRSF005409">
    <property type="entry name" value="Synaptobrevin_euk"/>
    <property type="match status" value="1"/>
</dbReference>
<dbReference type="PROSITE" id="PS50892">
    <property type="entry name" value="V_SNARE"/>
    <property type="match status" value="1"/>
</dbReference>
<evidence type="ECO:0000259" key="3">
    <source>
        <dbReference type="PROSITE" id="PS50892"/>
    </source>
</evidence>
<dbReference type="GO" id="GO:0005484">
    <property type="term" value="F:SNAP receptor activity"/>
    <property type="evidence" value="ECO:0000318"/>
    <property type="project" value="GO_Central"/>
</dbReference>
<dbReference type="PANTHER" id="PTHR45701">
    <property type="entry name" value="SYNAPTOBREVIN FAMILY MEMBER"/>
    <property type="match status" value="1"/>
</dbReference>
<dbReference type="InterPro" id="IPR001388">
    <property type="entry name" value="Synaptobrevin-like"/>
</dbReference>
<evidence type="ECO:0000313" key="4">
    <source>
        <dbReference type="EMBL" id="ESO11900.1"/>
    </source>
</evidence>
<dbReference type="KEGG" id="hro:HELRODRAFT_71353"/>
<feature type="transmembrane region" description="Helical" evidence="2">
    <location>
        <begin position="65"/>
        <end position="83"/>
    </location>
</feature>
<reference evidence="5" key="3">
    <citation type="submission" date="2015-06" db="UniProtKB">
        <authorList>
            <consortium name="EnsemblMetazoa"/>
        </authorList>
    </citation>
    <scope>IDENTIFICATION</scope>
</reference>
<keyword evidence="1" id="KW-0175">Coiled coil</keyword>
<dbReference type="GeneID" id="20214599"/>
<feature type="domain" description="V-SNARE coiled-coil homology" evidence="3">
    <location>
        <begin position="3"/>
        <end position="63"/>
    </location>
</feature>
<dbReference type="PRINTS" id="PR00219">
    <property type="entry name" value="SYNAPTOBREVN"/>
</dbReference>
<dbReference type="EMBL" id="AMQM01002618">
    <property type="status" value="NOT_ANNOTATED_CDS"/>
    <property type="molecule type" value="Genomic_DNA"/>
</dbReference>
<dbReference type="OrthoDB" id="190375at2759"/>
<dbReference type="GO" id="GO:0006906">
    <property type="term" value="P:vesicle fusion"/>
    <property type="evidence" value="ECO:0000318"/>
    <property type="project" value="GO_Central"/>
</dbReference>
<dbReference type="HOGENOM" id="CLU_064620_4_1_1"/>
<dbReference type="AlphaFoldDB" id="T1G0K1"/>
<dbReference type="RefSeq" id="XP_009010388.1">
    <property type="nucleotide sequence ID" value="XM_009012140.1"/>
</dbReference>
<dbReference type="EnsemblMetazoa" id="HelroT71353">
    <property type="protein sequence ID" value="HelroP71353"/>
    <property type="gene ID" value="HelroG71353"/>
</dbReference>
<keyword evidence="6" id="KW-1185">Reference proteome</keyword>
<dbReference type="GO" id="GO:0019905">
    <property type="term" value="F:syntaxin binding"/>
    <property type="evidence" value="ECO:0000318"/>
    <property type="project" value="GO_Central"/>
</dbReference>
<dbReference type="EMBL" id="KB095812">
    <property type="protein sequence ID" value="ESO11900.1"/>
    <property type="molecule type" value="Genomic_DNA"/>
</dbReference>
<dbReference type="SUPFAM" id="SSF58038">
    <property type="entry name" value="SNARE fusion complex"/>
    <property type="match status" value="1"/>
</dbReference>
<keyword evidence="2" id="KW-0472">Membrane</keyword>
<sequence>NAKIQETQAQVDQVVGIMRDNMEKVLDRDQKLSDLDSRAESLQVGARQFEQNTYRVRRKYWWKNIKMIIILVVVVLVILAIIIG</sequence>